<keyword evidence="7" id="KW-1185">Reference proteome</keyword>
<dbReference type="EMBL" id="JBDJPC010000004">
    <property type="protein sequence ID" value="KAL1505541.1"/>
    <property type="molecule type" value="Genomic_DNA"/>
</dbReference>
<dbReference type="SUPFAM" id="SSF48652">
    <property type="entry name" value="Tetraspanin"/>
    <property type="match status" value="1"/>
</dbReference>
<keyword evidence="3 5" id="KW-1133">Transmembrane helix</keyword>
<comment type="subcellular location">
    <subcellularLocation>
        <location evidence="1">Membrane</location>
        <topology evidence="1">Multi-pass membrane protein</topology>
    </subcellularLocation>
</comment>
<dbReference type="Pfam" id="PF00335">
    <property type="entry name" value="Tetraspanin"/>
    <property type="match status" value="1"/>
</dbReference>
<comment type="caution">
    <text evidence="6">The sequence shown here is derived from an EMBL/GenBank/DDBJ whole genome shotgun (WGS) entry which is preliminary data.</text>
</comment>
<dbReference type="AlphaFoldDB" id="A0ABD1EWX7"/>
<proteinExistence type="predicted"/>
<dbReference type="Proteomes" id="UP001566132">
    <property type="component" value="Unassembled WGS sequence"/>
</dbReference>
<gene>
    <name evidence="6" type="ORF">ABEB36_005084</name>
</gene>
<evidence type="ECO:0000256" key="2">
    <source>
        <dbReference type="ARBA" id="ARBA00022692"/>
    </source>
</evidence>
<feature type="transmembrane region" description="Helical" evidence="5">
    <location>
        <begin position="219"/>
        <end position="240"/>
    </location>
</feature>
<dbReference type="InterPro" id="IPR008952">
    <property type="entry name" value="Tetraspanin_EC2_sf"/>
</dbReference>
<feature type="transmembrane region" description="Helical" evidence="5">
    <location>
        <begin position="20"/>
        <end position="45"/>
    </location>
</feature>
<reference evidence="6 7" key="1">
    <citation type="submission" date="2024-05" db="EMBL/GenBank/DDBJ databases">
        <title>Genetic variation in Jamaican populations of the coffee berry borer (Hypothenemus hampei).</title>
        <authorList>
            <person name="Errbii M."/>
            <person name="Myrie A."/>
        </authorList>
    </citation>
    <scope>NUCLEOTIDE SEQUENCE [LARGE SCALE GENOMIC DNA]</scope>
    <source>
        <strain evidence="6">JA-Hopewell-2020-01-JO</strain>
        <tissue evidence="6">Whole body</tissue>
    </source>
</reference>
<evidence type="ECO:0000256" key="1">
    <source>
        <dbReference type="ARBA" id="ARBA00004141"/>
    </source>
</evidence>
<evidence type="ECO:0000256" key="5">
    <source>
        <dbReference type="SAM" id="Phobius"/>
    </source>
</evidence>
<dbReference type="GO" id="GO:0016020">
    <property type="term" value="C:membrane"/>
    <property type="evidence" value="ECO:0007669"/>
    <property type="project" value="UniProtKB-SubCell"/>
</dbReference>
<sequence length="249" mass="29367">MENKEDFFQRPYKYVSKYSISEATLIFINSLSLIVASVLFSLIVWSLSWKWNAYIYFMHIKMDTLFFALPAAFLSLPMIYLTKFVQNNVKRILMLVAIQIVAAILLFTGYFLGTAYQLKYFNETLRLTGTIPTESLNVTLYRILEENNSTSESYDTIDHIQVKFKCCGVQNKDDYIITPMSCYISNKNDIREIFPWGCLRMIKENVAWHQNITLSITQIFLLMYFFHMAMVLTVFISNHFKWKDIENKR</sequence>
<dbReference type="InterPro" id="IPR018499">
    <property type="entry name" value="Tetraspanin/Peripherin"/>
</dbReference>
<dbReference type="Gene3D" id="1.10.1450.10">
    <property type="entry name" value="Tetraspanin"/>
    <property type="match status" value="1"/>
</dbReference>
<name>A0ABD1EWX7_HYPHA</name>
<evidence type="ECO:0000313" key="6">
    <source>
        <dbReference type="EMBL" id="KAL1505541.1"/>
    </source>
</evidence>
<keyword evidence="4 5" id="KW-0472">Membrane</keyword>
<evidence type="ECO:0008006" key="8">
    <source>
        <dbReference type="Google" id="ProtNLM"/>
    </source>
</evidence>
<feature type="transmembrane region" description="Helical" evidence="5">
    <location>
        <begin position="65"/>
        <end position="85"/>
    </location>
</feature>
<evidence type="ECO:0000313" key="7">
    <source>
        <dbReference type="Proteomes" id="UP001566132"/>
    </source>
</evidence>
<accession>A0ABD1EWX7</accession>
<evidence type="ECO:0000256" key="3">
    <source>
        <dbReference type="ARBA" id="ARBA00022989"/>
    </source>
</evidence>
<feature type="transmembrane region" description="Helical" evidence="5">
    <location>
        <begin position="92"/>
        <end position="112"/>
    </location>
</feature>
<evidence type="ECO:0000256" key="4">
    <source>
        <dbReference type="ARBA" id="ARBA00023136"/>
    </source>
</evidence>
<protein>
    <recommendedName>
        <fullName evidence="8">Tetraspanin</fullName>
    </recommendedName>
</protein>
<dbReference type="CDD" id="cd03127">
    <property type="entry name" value="tetraspanin_LEL"/>
    <property type="match status" value="1"/>
</dbReference>
<organism evidence="6 7">
    <name type="scientific">Hypothenemus hampei</name>
    <name type="common">Coffee berry borer</name>
    <dbReference type="NCBI Taxonomy" id="57062"/>
    <lineage>
        <taxon>Eukaryota</taxon>
        <taxon>Metazoa</taxon>
        <taxon>Ecdysozoa</taxon>
        <taxon>Arthropoda</taxon>
        <taxon>Hexapoda</taxon>
        <taxon>Insecta</taxon>
        <taxon>Pterygota</taxon>
        <taxon>Neoptera</taxon>
        <taxon>Endopterygota</taxon>
        <taxon>Coleoptera</taxon>
        <taxon>Polyphaga</taxon>
        <taxon>Cucujiformia</taxon>
        <taxon>Curculionidae</taxon>
        <taxon>Scolytinae</taxon>
        <taxon>Hypothenemus</taxon>
    </lineage>
</organism>
<keyword evidence="2 5" id="KW-0812">Transmembrane</keyword>